<dbReference type="RefSeq" id="WP_044579560.1">
    <property type="nucleotide sequence ID" value="NZ_BAABDR010000079.1"/>
</dbReference>
<comment type="similarity">
    <text evidence="1">Belongs to the PrpF family.</text>
</comment>
<reference evidence="3" key="1">
    <citation type="submission" date="2014-05" db="EMBL/GenBank/DDBJ databases">
        <authorList>
            <person name="Horn Fabian"/>
        </authorList>
    </citation>
    <scope>NUCLEOTIDE SEQUENCE</scope>
</reference>
<dbReference type="GO" id="GO:0016853">
    <property type="term" value="F:isomerase activity"/>
    <property type="evidence" value="ECO:0007669"/>
    <property type="project" value="UniProtKB-KW"/>
</dbReference>
<dbReference type="Proteomes" id="UP000756710">
    <property type="component" value="Unassembled WGS sequence"/>
</dbReference>
<dbReference type="SUPFAM" id="SSF54506">
    <property type="entry name" value="Diaminopimelate epimerase-like"/>
    <property type="match status" value="2"/>
</dbReference>
<proteinExistence type="inferred from homology"/>
<keyword evidence="5" id="KW-1185">Reference proteome</keyword>
<organism evidence="3">
    <name type="scientific">Streptomyces iranensis</name>
    <dbReference type="NCBI Taxonomy" id="576784"/>
    <lineage>
        <taxon>Bacteria</taxon>
        <taxon>Bacillati</taxon>
        <taxon>Actinomycetota</taxon>
        <taxon>Actinomycetes</taxon>
        <taxon>Kitasatosporales</taxon>
        <taxon>Streptomycetaceae</taxon>
        <taxon>Streptomyces</taxon>
        <taxon>Streptomyces violaceusniger group</taxon>
    </lineage>
</organism>
<evidence type="ECO:0000313" key="4">
    <source>
        <dbReference type="EMBL" id="MBP2060324.1"/>
    </source>
</evidence>
<evidence type="ECO:0000256" key="2">
    <source>
        <dbReference type="ARBA" id="ARBA00023235"/>
    </source>
</evidence>
<dbReference type="HOGENOM" id="CLU_026443_2_0_11"/>
<dbReference type="AlphaFoldDB" id="A0A061A1L8"/>
<evidence type="ECO:0000256" key="1">
    <source>
        <dbReference type="ARBA" id="ARBA00007673"/>
    </source>
</evidence>
<protein>
    <submittedName>
        <fullName evidence="4">2-methylaconitate cis-trans-isomerase PrpF</fullName>
    </submittedName>
    <submittedName>
        <fullName evidence="3">PrpF protein</fullName>
    </submittedName>
</protein>
<evidence type="ECO:0000313" key="3">
    <source>
        <dbReference type="EMBL" id="CDR16036.1"/>
    </source>
</evidence>
<dbReference type="Pfam" id="PF04303">
    <property type="entry name" value="PrpF"/>
    <property type="match status" value="1"/>
</dbReference>
<gene>
    <name evidence="4" type="ORF">J2Z30_001326</name>
    <name evidence="3" type="ORF">SIRAN8875</name>
</gene>
<dbReference type="EMBL" id="LK022848">
    <property type="protein sequence ID" value="CDR16036.1"/>
    <property type="molecule type" value="Genomic_DNA"/>
</dbReference>
<reference evidence="4 5" key="2">
    <citation type="submission" date="2021-03" db="EMBL/GenBank/DDBJ databases">
        <title>Genomic Encyclopedia of Type Strains, Phase IV (KMG-IV): sequencing the most valuable type-strain genomes for metagenomic binning, comparative biology and taxonomic classification.</title>
        <authorList>
            <person name="Goeker M."/>
        </authorList>
    </citation>
    <scope>NUCLEOTIDE SEQUENCE [LARGE SCALE GENOMIC DNA]</scope>
    <source>
        <strain evidence="4 5">DSM 41954</strain>
    </source>
</reference>
<name>A0A061A1L8_9ACTN</name>
<dbReference type="PANTHER" id="PTHR43709:SF2">
    <property type="entry name" value="DUF453 DOMAIN PROTEIN (AFU_ORTHOLOGUE AFUA_6G00360)"/>
    <property type="match status" value="1"/>
</dbReference>
<dbReference type="EMBL" id="JAGGLR010000003">
    <property type="protein sequence ID" value="MBP2060324.1"/>
    <property type="molecule type" value="Genomic_DNA"/>
</dbReference>
<dbReference type="InterPro" id="IPR007400">
    <property type="entry name" value="PrpF-like"/>
</dbReference>
<sequence>MLRLQGEMIRGGTSKCWIFDHHDVVATGVDADTLLLAAFNAADPRQIDGVGGASSTTSKAAIVQLSDVAGVDVCYAFAQVGIGDERVEWTSNCGNCATAVALYAVHRGLVPITSDTTTVRMLNVNTGARLTGTIPTPGPTAPDEGTAVVPGTEALGVPVLLGFQDPAGSTTGRALPTGRPLDTLTGPDGPVEASLVDAGAPAALFDAKAFGLDGSESPAAFATVVPALTVLRRKAALAMGLVREDAPVSHAVPKVGVVGGPVTYRTTHGHLVTQDQYDVAVRMVSMHAPHPAIGLTSAVALATAAATPGTLAHRVTRQTADGTLRLGTPAGVITARAVPAPDGASPTVLLHRAARRIARAELLVPVPEGRPV</sequence>
<dbReference type="Gene3D" id="3.10.310.10">
    <property type="entry name" value="Diaminopimelate Epimerase, Chain A, domain 1"/>
    <property type="match status" value="2"/>
</dbReference>
<dbReference type="PANTHER" id="PTHR43709">
    <property type="entry name" value="ACONITATE ISOMERASE-RELATED"/>
    <property type="match status" value="1"/>
</dbReference>
<evidence type="ECO:0000313" key="5">
    <source>
        <dbReference type="Proteomes" id="UP000756710"/>
    </source>
</evidence>
<accession>A0A061A1L8</accession>
<keyword evidence="2" id="KW-0413">Isomerase</keyword>